<dbReference type="RefSeq" id="WP_192768857.1">
    <property type="nucleotide sequence ID" value="NZ_JADBEB010000001.1"/>
</dbReference>
<evidence type="ECO:0000259" key="1">
    <source>
        <dbReference type="Pfam" id="PF12697"/>
    </source>
</evidence>
<dbReference type="PANTHER" id="PTHR37017">
    <property type="entry name" value="AB HYDROLASE-1 DOMAIN-CONTAINING PROTEIN-RELATED"/>
    <property type="match status" value="1"/>
</dbReference>
<gene>
    <name evidence="2" type="ORF">H4W31_005013</name>
</gene>
<feature type="domain" description="AB hydrolase-1" evidence="1">
    <location>
        <begin position="10"/>
        <end position="220"/>
    </location>
</feature>
<dbReference type="GO" id="GO:0003824">
    <property type="term" value="F:catalytic activity"/>
    <property type="evidence" value="ECO:0007669"/>
    <property type="project" value="UniProtKB-ARBA"/>
</dbReference>
<dbReference type="InterPro" id="IPR000073">
    <property type="entry name" value="AB_hydrolase_1"/>
</dbReference>
<dbReference type="SUPFAM" id="SSF53474">
    <property type="entry name" value="alpha/beta-Hydrolases"/>
    <property type="match status" value="1"/>
</dbReference>
<dbReference type="InterPro" id="IPR029058">
    <property type="entry name" value="AB_hydrolase_fold"/>
</dbReference>
<dbReference type="Proteomes" id="UP000649753">
    <property type="component" value="Unassembled WGS sequence"/>
</dbReference>
<dbReference type="InterPro" id="IPR052897">
    <property type="entry name" value="Sec-Metab_Biosynth_Hydrolase"/>
</dbReference>
<accession>A0A927QYL8</accession>
<dbReference type="AlphaFoldDB" id="A0A927QYL8"/>
<evidence type="ECO:0000313" key="3">
    <source>
        <dbReference type="Proteomes" id="UP000649753"/>
    </source>
</evidence>
<evidence type="ECO:0000313" key="2">
    <source>
        <dbReference type="EMBL" id="MBE1489375.1"/>
    </source>
</evidence>
<name>A0A927QYL8_9ACTN</name>
<dbReference type="PANTHER" id="PTHR37017:SF11">
    <property type="entry name" value="ESTERASE_LIPASE_THIOESTERASE DOMAIN-CONTAINING PROTEIN"/>
    <property type="match status" value="1"/>
</dbReference>
<dbReference type="Gene3D" id="3.40.50.1820">
    <property type="entry name" value="alpha/beta hydrolase"/>
    <property type="match status" value="1"/>
</dbReference>
<keyword evidence="3" id="KW-1185">Reference proteome</keyword>
<sequence>MNRSERRPTLVISHGAWHQPSSWAATCAALAERGYQTRVPALPSAGNPTPTGSMYDDADVIARAVTEIDGPVVVLAHSYGGMPATQGATGLTQVSHLVYVTAYLLDEGESVFSFHGRSTPSDTGGILRLLKNPRVALYNDIADEPAGRALDELVNQSRRSFTDRLTSAAWRDIPSTYVLCEDDRAIPLAMQERMATRATASRWIAGGHSPYLAAPHRFATVIDEILRSTPDATR</sequence>
<organism evidence="2 3">
    <name type="scientific">Plantactinospora soyae</name>
    <dbReference type="NCBI Taxonomy" id="1544732"/>
    <lineage>
        <taxon>Bacteria</taxon>
        <taxon>Bacillati</taxon>
        <taxon>Actinomycetota</taxon>
        <taxon>Actinomycetes</taxon>
        <taxon>Micromonosporales</taxon>
        <taxon>Micromonosporaceae</taxon>
        <taxon>Plantactinospora</taxon>
    </lineage>
</organism>
<proteinExistence type="predicted"/>
<comment type="caution">
    <text evidence="2">The sequence shown here is derived from an EMBL/GenBank/DDBJ whole genome shotgun (WGS) entry which is preliminary data.</text>
</comment>
<protein>
    <submittedName>
        <fullName evidence="2">Pimeloyl-ACP methyl ester carboxylesterase</fullName>
    </submittedName>
</protein>
<dbReference type="Pfam" id="PF12697">
    <property type="entry name" value="Abhydrolase_6"/>
    <property type="match status" value="1"/>
</dbReference>
<reference evidence="2" key="1">
    <citation type="submission" date="2020-10" db="EMBL/GenBank/DDBJ databases">
        <title>Sequencing the genomes of 1000 actinobacteria strains.</title>
        <authorList>
            <person name="Klenk H.-P."/>
        </authorList>
    </citation>
    <scope>NUCLEOTIDE SEQUENCE</scope>
    <source>
        <strain evidence="2">DSM 46832</strain>
    </source>
</reference>
<dbReference type="EMBL" id="JADBEB010000001">
    <property type="protein sequence ID" value="MBE1489375.1"/>
    <property type="molecule type" value="Genomic_DNA"/>
</dbReference>